<evidence type="ECO:0000256" key="3">
    <source>
        <dbReference type="ARBA" id="ARBA00022475"/>
    </source>
</evidence>
<dbReference type="OrthoDB" id="7632666at2"/>
<keyword evidence="3" id="KW-1003">Cell membrane</keyword>
<proteinExistence type="inferred from homology"/>
<feature type="domain" description="Type II secretion system protein GspI C-terminal" evidence="10">
    <location>
        <begin position="43"/>
        <end position="118"/>
    </location>
</feature>
<evidence type="ECO:0000256" key="4">
    <source>
        <dbReference type="ARBA" id="ARBA00022481"/>
    </source>
</evidence>
<dbReference type="InterPro" id="IPR012902">
    <property type="entry name" value="N_methyl_site"/>
</dbReference>
<evidence type="ECO:0000259" key="10">
    <source>
        <dbReference type="Pfam" id="PF02501"/>
    </source>
</evidence>
<evidence type="ECO:0000256" key="7">
    <source>
        <dbReference type="ARBA" id="ARBA00022989"/>
    </source>
</evidence>
<reference evidence="11 12" key="1">
    <citation type="journal article" date="2017" name="Int. J. Syst. Evol. Microbiol.">
        <title>Marinicauda algicola sp. nov., isolated from a marine red alga Rhodosorus marinus.</title>
        <authorList>
            <person name="Jeong S.E."/>
            <person name="Jeon S.H."/>
            <person name="Chun B.H."/>
            <person name="Kim D.W."/>
            <person name="Jeon C.O."/>
        </authorList>
    </citation>
    <scope>NUCLEOTIDE SEQUENCE [LARGE SCALE GENOMIC DNA]</scope>
    <source>
        <strain evidence="11 12">JCM 31718</strain>
    </source>
</reference>
<dbReference type="AlphaFoldDB" id="A0A4S2H460"/>
<name>A0A4S2H460_9PROT</name>
<protein>
    <recommendedName>
        <fullName evidence="9">Type II secretion system protein I</fullName>
        <shortName evidence="9">T2SS minor pseudopilin I</shortName>
    </recommendedName>
</protein>
<dbReference type="NCBIfam" id="TIGR02532">
    <property type="entry name" value="IV_pilin_GFxxxE"/>
    <property type="match status" value="1"/>
</dbReference>
<dbReference type="GO" id="GO:0015627">
    <property type="term" value="C:type II protein secretion system complex"/>
    <property type="evidence" value="ECO:0007669"/>
    <property type="project" value="UniProtKB-UniRule"/>
</dbReference>
<evidence type="ECO:0000256" key="8">
    <source>
        <dbReference type="ARBA" id="ARBA00023136"/>
    </source>
</evidence>
<comment type="caution">
    <text evidence="11">The sequence shown here is derived from an EMBL/GenBank/DDBJ whole genome shotgun (WGS) entry which is preliminary data.</text>
</comment>
<comment type="similarity">
    <text evidence="2 9">Belongs to the GSP I family.</text>
</comment>
<evidence type="ECO:0000256" key="1">
    <source>
        <dbReference type="ARBA" id="ARBA00004377"/>
    </source>
</evidence>
<accession>A0A4S2H460</accession>
<sequence length="122" mass="13031">MSARRDPGFSLVEMLAALAVLSLAGLALMNAVTSAGRSAIHARERALAAIAAENVLTLALIEAHPLRGIEDDRGSYELAGTAYEWTIEVEDTPDAALRRVTLTLSDARGPVSELVTFRRRAS</sequence>
<dbReference type="RefSeq" id="WP_135994885.1">
    <property type="nucleotide sequence ID" value="NZ_CP071057.1"/>
</dbReference>
<dbReference type="Pfam" id="PF02501">
    <property type="entry name" value="T2SSI"/>
    <property type="match status" value="1"/>
</dbReference>
<dbReference type="EMBL" id="SRXW01000001">
    <property type="protein sequence ID" value="TGY90386.1"/>
    <property type="molecule type" value="Genomic_DNA"/>
</dbReference>
<comment type="subunit">
    <text evidence="9">Type II secretion is composed of four main components: the outer membrane complex, the inner membrane complex, the cytoplasmic secretion ATPase and the periplasm-spanning pseudopilus.</text>
</comment>
<dbReference type="Gene3D" id="3.30.1300.30">
    <property type="entry name" value="GSPII I/J protein-like"/>
    <property type="match status" value="1"/>
</dbReference>
<dbReference type="NCBIfam" id="TIGR01707">
    <property type="entry name" value="gspI"/>
    <property type="match status" value="1"/>
</dbReference>
<dbReference type="Pfam" id="PF07963">
    <property type="entry name" value="N_methyl"/>
    <property type="match status" value="1"/>
</dbReference>
<keyword evidence="12" id="KW-1185">Reference proteome</keyword>
<evidence type="ECO:0000256" key="6">
    <source>
        <dbReference type="ARBA" id="ARBA00022692"/>
    </source>
</evidence>
<evidence type="ECO:0000313" key="12">
    <source>
        <dbReference type="Proteomes" id="UP000308054"/>
    </source>
</evidence>
<evidence type="ECO:0000256" key="9">
    <source>
        <dbReference type="RuleBase" id="RU368030"/>
    </source>
</evidence>
<dbReference type="InterPro" id="IPR003413">
    <property type="entry name" value="T2SS_GspI_C"/>
</dbReference>
<evidence type="ECO:0000256" key="5">
    <source>
        <dbReference type="ARBA" id="ARBA00022519"/>
    </source>
</evidence>
<dbReference type="GO" id="GO:0005886">
    <property type="term" value="C:plasma membrane"/>
    <property type="evidence" value="ECO:0007669"/>
    <property type="project" value="UniProtKB-SubCell"/>
</dbReference>
<dbReference type="Proteomes" id="UP000308054">
    <property type="component" value="Unassembled WGS sequence"/>
</dbReference>
<dbReference type="InterPro" id="IPR045584">
    <property type="entry name" value="Pilin-like"/>
</dbReference>
<comment type="subcellular location">
    <subcellularLocation>
        <location evidence="1 9">Cell inner membrane</location>
        <topology evidence="1 9">Single-pass membrane protein</topology>
    </subcellularLocation>
</comment>
<keyword evidence="8" id="KW-0472">Membrane</keyword>
<keyword evidence="5 9" id="KW-0997">Cell inner membrane</keyword>
<keyword evidence="7" id="KW-1133">Transmembrane helix</keyword>
<keyword evidence="6" id="KW-0812">Transmembrane</keyword>
<gene>
    <name evidence="11" type="primary">gspI</name>
    <name evidence="11" type="ORF">E5163_04495</name>
</gene>
<dbReference type="PANTHER" id="PTHR38779">
    <property type="entry name" value="TYPE II SECRETION SYSTEM PROTEIN I-RELATED"/>
    <property type="match status" value="1"/>
</dbReference>
<comment type="PTM">
    <text evidence="9">Cleaved by prepilin peptidase.</text>
</comment>
<dbReference type="GO" id="GO:0015628">
    <property type="term" value="P:protein secretion by the type II secretion system"/>
    <property type="evidence" value="ECO:0007669"/>
    <property type="project" value="UniProtKB-UniRule"/>
</dbReference>
<keyword evidence="4 9" id="KW-0488">Methylation</keyword>
<evidence type="ECO:0000313" key="11">
    <source>
        <dbReference type="EMBL" id="TGY90386.1"/>
    </source>
</evidence>
<dbReference type="InterPro" id="IPR010052">
    <property type="entry name" value="T2SS_protein-GspI"/>
</dbReference>
<comment type="function">
    <text evidence="9">Component of the type II secretion system required for the energy-dependent secretion of extracellular factors such as proteases and toxins from the periplasm.</text>
</comment>
<evidence type="ECO:0000256" key="2">
    <source>
        <dbReference type="ARBA" id="ARBA00008358"/>
    </source>
</evidence>
<dbReference type="SUPFAM" id="SSF54523">
    <property type="entry name" value="Pili subunits"/>
    <property type="match status" value="1"/>
</dbReference>
<dbReference type="PANTHER" id="PTHR38779:SF2">
    <property type="entry name" value="TYPE II SECRETION SYSTEM PROTEIN I-RELATED"/>
    <property type="match status" value="1"/>
</dbReference>
<organism evidence="11 12">
    <name type="scientific">Marinicauda algicola</name>
    <dbReference type="NCBI Taxonomy" id="2029849"/>
    <lineage>
        <taxon>Bacteria</taxon>
        <taxon>Pseudomonadati</taxon>
        <taxon>Pseudomonadota</taxon>
        <taxon>Alphaproteobacteria</taxon>
        <taxon>Maricaulales</taxon>
        <taxon>Maricaulaceae</taxon>
        <taxon>Marinicauda</taxon>
    </lineage>
</organism>